<dbReference type="SUPFAM" id="SSF46689">
    <property type="entry name" value="Homeodomain-like"/>
    <property type="match status" value="1"/>
</dbReference>
<dbReference type="GO" id="GO:0000981">
    <property type="term" value="F:DNA-binding transcription factor activity, RNA polymerase II-specific"/>
    <property type="evidence" value="ECO:0007669"/>
    <property type="project" value="TreeGrafter"/>
</dbReference>
<dbReference type="Proteomes" id="UP000335636">
    <property type="component" value="Unassembled WGS sequence"/>
</dbReference>
<dbReference type="GO" id="GO:0005634">
    <property type="term" value="C:nucleus"/>
    <property type="evidence" value="ECO:0007669"/>
    <property type="project" value="UniProtKB-SubCell"/>
</dbReference>
<dbReference type="PANTHER" id="PTHR24329">
    <property type="entry name" value="HOMEOBOX PROTEIN ARISTALESS"/>
    <property type="match status" value="1"/>
</dbReference>
<feature type="compositionally biased region" description="Acidic residues" evidence="3">
    <location>
        <begin position="52"/>
        <end position="61"/>
    </location>
</feature>
<evidence type="ECO:0000313" key="6">
    <source>
        <dbReference type="EMBL" id="VTJ58412.1"/>
    </source>
</evidence>
<feature type="domain" description="Homeobox" evidence="4">
    <location>
        <begin position="105"/>
        <end position="134"/>
    </location>
</feature>
<dbReference type="InterPro" id="IPR009057">
    <property type="entry name" value="Homeodomain-like_sf"/>
</dbReference>
<gene>
    <name evidence="5" type="ORF">GHT09_010220</name>
    <name evidence="6" type="ORF">MONAX_5E005470</name>
</gene>
<feature type="region of interest" description="Disordered" evidence="3">
    <location>
        <begin position="1"/>
        <end position="23"/>
    </location>
</feature>
<evidence type="ECO:0000259" key="4">
    <source>
        <dbReference type="Pfam" id="PF00046"/>
    </source>
</evidence>
<evidence type="ECO:0000256" key="3">
    <source>
        <dbReference type="SAM" id="MobiDB-lite"/>
    </source>
</evidence>
<keyword evidence="2" id="KW-0539">Nucleus</keyword>
<dbReference type="Proteomes" id="UP000662637">
    <property type="component" value="Unassembled WGS sequence"/>
</dbReference>
<dbReference type="EMBL" id="WJEC01001526">
    <property type="protein sequence ID" value="KAF7478629.1"/>
    <property type="molecule type" value="Genomic_DNA"/>
</dbReference>
<reference evidence="6 7" key="1">
    <citation type="submission" date="2019-04" db="EMBL/GenBank/DDBJ databases">
        <authorList>
            <person name="Alioto T."/>
            <person name="Alioto T."/>
        </authorList>
    </citation>
    <scope>NUCLEOTIDE SEQUENCE [LARGE SCALE GENOMIC DNA]</scope>
</reference>
<organism evidence="6 7">
    <name type="scientific">Marmota monax</name>
    <name type="common">Woodchuck</name>
    <dbReference type="NCBI Taxonomy" id="9995"/>
    <lineage>
        <taxon>Eukaryota</taxon>
        <taxon>Metazoa</taxon>
        <taxon>Chordata</taxon>
        <taxon>Craniata</taxon>
        <taxon>Vertebrata</taxon>
        <taxon>Euteleostomi</taxon>
        <taxon>Mammalia</taxon>
        <taxon>Eutheria</taxon>
        <taxon>Euarchontoglires</taxon>
        <taxon>Glires</taxon>
        <taxon>Rodentia</taxon>
        <taxon>Sciuromorpha</taxon>
        <taxon>Sciuridae</taxon>
        <taxon>Xerinae</taxon>
        <taxon>Marmotini</taxon>
        <taxon>Marmota</taxon>
    </lineage>
</organism>
<sequence>MDPQHKRTHRDTNYRGIGADKMDKELDDGQLTVISAVVAGGDKQNTRSEPEPGAEAEEDGLVADAPDPIDDKNPKGDSGQELGQQLEEAAPPAAEGPQLAERKQRRYRTTFTQLQLQELEGFFRRVQYPDVFARFDE</sequence>
<evidence type="ECO:0000313" key="7">
    <source>
        <dbReference type="Proteomes" id="UP000335636"/>
    </source>
</evidence>
<dbReference type="Pfam" id="PF00046">
    <property type="entry name" value="Homeodomain"/>
    <property type="match status" value="1"/>
</dbReference>
<evidence type="ECO:0000256" key="1">
    <source>
        <dbReference type="ARBA" id="ARBA00004123"/>
    </source>
</evidence>
<dbReference type="AlphaFoldDB" id="A0A5E4API3"/>
<dbReference type="GO" id="GO:0000977">
    <property type="term" value="F:RNA polymerase II transcription regulatory region sequence-specific DNA binding"/>
    <property type="evidence" value="ECO:0007669"/>
    <property type="project" value="TreeGrafter"/>
</dbReference>
<comment type="subcellular location">
    <subcellularLocation>
        <location evidence="1 2">Nucleus</location>
    </subcellularLocation>
</comment>
<keyword evidence="2" id="KW-0371">Homeobox</keyword>
<dbReference type="CDD" id="cd00086">
    <property type="entry name" value="homeodomain"/>
    <property type="match status" value="1"/>
</dbReference>
<feature type="compositionally biased region" description="Basic and acidic residues" evidence="3">
    <location>
        <begin position="10"/>
        <end position="23"/>
    </location>
</feature>
<dbReference type="InterPro" id="IPR050649">
    <property type="entry name" value="Paired_Homeobox_TFs"/>
</dbReference>
<accession>A0A5E4API3</accession>
<name>A0A5E4API3_MARMO</name>
<dbReference type="Gene3D" id="1.10.10.60">
    <property type="entry name" value="Homeodomain-like"/>
    <property type="match status" value="1"/>
</dbReference>
<dbReference type="EMBL" id="CABDUW010000101">
    <property type="protein sequence ID" value="VTJ58412.1"/>
    <property type="molecule type" value="Genomic_DNA"/>
</dbReference>
<evidence type="ECO:0000313" key="5">
    <source>
        <dbReference type="EMBL" id="KAF7478629.1"/>
    </source>
</evidence>
<reference evidence="5" key="2">
    <citation type="submission" date="2020-08" db="EMBL/GenBank/DDBJ databases">
        <authorList>
            <person name="Shumante A."/>
            <person name="Zimin A.V."/>
            <person name="Puiu D."/>
            <person name="Salzberg S.L."/>
        </authorList>
    </citation>
    <scope>NUCLEOTIDE SEQUENCE</scope>
    <source>
        <strain evidence="5">WC2-LM</strain>
        <tissue evidence="5">Liver</tissue>
    </source>
</reference>
<dbReference type="PANTHER" id="PTHR24329:SF545">
    <property type="entry name" value="HOMEOBOX PROTEIN ESX1"/>
    <property type="match status" value="1"/>
</dbReference>
<keyword evidence="2" id="KW-0238">DNA-binding</keyword>
<protein>
    <recommendedName>
        <fullName evidence="4">Homeobox domain-containing protein</fullName>
    </recommendedName>
</protein>
<feature type="compositionally biased region" description="Low complexity" evidence="3">
    <location>
        <begin position="83"/>
        <end position="99"/>
    </location>
</feature>
<evidence type="ECO:0000256" key="2">
    <source>
        <dbReference type="RuleBase" id="RU000682"/>
    </source>
</evidence>
<dbReference type="InterPro" id="IPR001356">
    <property type="entry name" value="HD"/>
</dbReference>
<feature type="region of interest" description="Disordered" evidence="3">
    <location>
        <begin position="38"/>
        <end position="104"/>
    </location>
</feature>
<proteinExistence type="predicted"/>
<keyword evidence="7" id="KW-1185">Reference proteome</keyword>